<gene>
    <name evidence="2" type="primary">LOC101882433</name>
</gene>
<accession>A0AC58J8U1</accession>
<reference evidence="2" key="1">
    <citation type="submission" date="2025-08" db="UniProtKB">
        <authorList>
            <consortium name="RefSeq"/>
        </authorList>
    </citation>
    <scope>IDENTIFICATION</scope>
    <source>
        <strain evidence="2">Tuebingen</strain>
        <tissue evidence="2">Fibroblasts and whole tissue</tissue>
    </source>
</reference>
<evidence type="ECO:0000313" key="1">
    <source>
        <dbReference type="Proteomes" id="UP000000437"/>
    </source>
</evidence>
<name>A0AC58J8U1_DANRE</name>
<proteinExistence type="predicted"/>
<dbReference type="Proteomes" id="UP000000437">
    <property type="component" value="Chromosome 4"/>
</dbReference>
<evidence type="ECO:0000313" key="2">
    <source>
        <dbReference type="RefSeq" id="XP_073802872.1"/>
    </source>
</evidence>
<organism evidence="1 2">
    <name type="scientific">Danio rerio</name>
    <name type="common">Zebrafish</name>
    <name type="synonym">Brachydanio rerio</name>
    <dbReference type="NCBI Taxonomy" id="7955"/>
    <lineage>
        <taxon>Eukaryota</taxon>
        <taxon>Metazoa</taxon>
        <taxon>Chordata</taxon>
        <taxon>Craniata</taxon>
        <taxon>Vertebrata</taxon>
        <taxon>Euteleostomi</taxon>
        <taxon>Actinopterygii</taxon>
        <taxon>Neopterygii</taxon>
        <taxon>Teleostei</taxon>
        <taxon>Ostariophysi</taxon>
        <taxon>Cypriniformes</taxon>
        <taxon>Danionidae</taxon>
        <taxon>Danioninae</taxon>
        <taxon>Danio</taxon>
    </lineage>
</organism>
<keyword evidence="1" id="KW-1185">Reference proteome</keyword>
<protein>
    <submittedName>
        <fullName evidence="2">Uncharacterized protein</fullName>
    </submittedName>
</protein>
<dbReference type="RefSeq" id="XP_073802872.1">
    <property type="nucleotide sequence ID" value="XM_073946771.1"/>
</dbReference>
<sequence length="1050" mass="115783">MTRSSGGGLRNAHCNLVGRGLCLEHSTASAAPAQTVQQPAPTVPAQEVMETRQLEAQPQPPSTPSVASKISPQLSMTQDLQVSAPVLTSTTAVTSSTEPSGIVSTAPSGSLLQAPSAVPLPRLWAETLPPEDHKWSASRLFKIGSKGKPELRDNLQLWYYPPQPALTYNQAPAPDRFFCHSLLLWMPYKLWRVKVLCPNPACGQHQLTGGGLHKRARQVLDIDRMYNMVTETLICTKCKASHVSWSQTVLQQLDLGHRSEFQVILTQKVIRLLRERGLGNSPTRVIKQLKENHSEEWLQRLARYTTQCVDFLSGPGVLPITFQEPPAPTVVPSCKWLLTVYSQDILTRLNEIHARITSTHGSILKMNSTKKITKKLAGTAKGTGLWLTSVGNEFGQVLISVLTAQEGAGLDRMVDGLVRRYQEAGMDPPAVLYVDCGCCTDVGYSANSLNYQIYLLEGLNRWNQDREAASLASEPSALRSCSGELVHCVNCNFEKLFGREVVPNFCPPARYTGELIGVQYLFQQTGQALQNMNPDCEQTAELIEDLNVDEREEDEGFCDISEDHTIVDSEAALSPSSSTLRSGSSTAVTSSVASLPVSTCPALVPDPPAQPEEPISPVPLEPEEATEDDDEDNDDDDDDDGDEETAVDYQNIPGFQHVDRLVEYLVELRTHKSLSLTNQEANEIIGLWQSLHDQDKKRVVYAARHQKRLLSGRFKTPKKPTHTPGVESTTRCVLGASSAPAQWPDCCRFVETIFIRLCTIHPSPKRKGKGTLSRWSLILQDYRRIRQLVLGNSLVMGGTSMQLVEVNQNTLIQWFNNRQKKQELSVLVQGIQLPQPLPEAQEPLPVAKSLRTEPDQPGEQHQYVLPESTAGQARQRQTSVGRPPLRPKAPVQTQVIFTPPAPGASLQMVPNIYIPATPGYQGMPMFQGVPMFQAVPMVQGIPMAQGIPMMQGVQMAQGIPMVQGMPLRQPPLQPTMSSTSSQPAASPSTSGAIPKRPYRRTVQANTCKKCGQFKTNATGHSQLRGRVYCPQTETLTKEEWLEEMKRTNPK</sequence>